<feature type="region of interest" description="Disordered" evidence="1">
    <location>
        <begin position="108"/>
        <end position="209"/>
    </location>
</feature>
<dbReference type="EMBL" id="JARBJD010000097">
    <property type="protein sequence ID" value="KAK2952949.1"/>
    <property type="molecule type" value="Genomic_DNA"/>
</dbReference>
<keyword evidence="3" id="KW-1185">Reference proteome</keyword>
<protein>
    <submittedName>
        <fullName evidence="2">Uncharacterized protein</fullName>
    </submittedName>
</protein>
<organism evidence="2 3">
    <name type="scientific">Blattamonas nauphoetae</name>
    <dbReference type="NCBI Taxonomy" id="2049346"/>
    <lineage>
        <taxon>Eukaryota</taxon>
        <taxon>Metamonada</taxon>
        <taxon>Preaxostyla</taxon>
        <taxon>Oxymonadida</taxon>
        <taxon>Blattamonas</taxon>
    </lineage>
</organism>
<reference evidence="2 3" key="1">
    <citation type="journal article" date="2022" name="bioRxiv">
        <title>Genomics of Preaxostyla Flagellates Illuminates Evolutionary Transitions and the Path Towards Mitochondrial Loss.</title>
        <authorList>
            <person name="Novak L.V.F."/>
            <person name="Treitli S.C."/>
            <person name="Pyrih J."/>
            <person name="Halakuc P."/>
            <person name="Pipaliya S.V."/>
            <person name="Vacek V."/>
            <person name="Brzon O."/>
            <person name="Soukal P."/>
            <person name="Eme L."/>
            <person name="Dacks J.B."/>
            <person name="Karnkowska A."/>
            <person name="Elias M."/>
            <person name="Hampl V."/>
        </authorList>
    </citation>
    <scope>NUCLEOTIDE SEQUENCE [LARGE SCALE GENOMIC DNA]</scope>
    <source>
        <strain evidence="2">NAU3</strain>
        <tissue evidence="2">Gut</tissue>
    </source>
</reference>
<dbReference type="Proteomes" id="UP001281761">
    <property type="component" value="Unassembled WGS sequence"/>
</dbReference>
<name>A0ABQ9XN45_9EUKA</name>
<comment type="caution">
    <text evidence="2">The sequence shown here is derived from an EMBL/GenBank/DDBJ whole genome shotgun (WGS) entry which is preliminary data.</text>
</comment>
<evidence type="ECO:0000256" key="1">
    <source>
        <dbReference type="SAM" id="MobiDB-lite"/>
    </source>
</evidence>
<sequence length="209" mass="25019">MESEKSKSTDQACSNESDLFSLTRCCGFALARIEKAVVTLGETLTVEERKTGIETIHHLQEKVGGVILRHFFSSSIQLPSTKEVGEIGIDLAAVRREMDDKMKHIQAEREKERKELEMEKETARKAEEERQREFSRKMREMEEMKRMNEKWIEEGRQREEEKKREEERKRKEEKRRRRATKECERSSSNRSVPTRQVHRFWKCVHQKRH</sequence>
<accession>A0ABQ9XN45</accession>
<gene>
    <name evidence="2" type="ORF">BLNAU_12125</name>
</gene>
<feature type="compositionally biased region" description="Basic residues" evidence="1">
    <location>
        <begin position="196"/>
        <end position="209"/>
    </location>
</feature>
<proteinExistence type="predicted"/>
<feature type="compositionally biased region" description="Basic and acidic residues" evidence="1">
    <location>
        <begin position="108"/>
        <end position="170"/>
    </location>
</feature>
<evidence type="ECO:0000313" key="3">
    <source>
        <dbReference type="Proteomes" id="UP001281761"/>
    </source>
</evidence>
<evidence type="ECO:0000313" key="2">
    <source>
        <dbReference type="EMBL" id="KAK2952949.1"/>
    </source>
</evidence>